<evidence type="ECO:0000256" key="3">
    <source>
        <dbReference type="ARBA" id="ARBA00004733"/>
    </source>
</evidence>
<dbReference type="PROSITE" id="PS00168">
    <property type="entry name" value="TRP_SYNTHASE_BETA"/>
    <property type="match status" value="1"/>
</dbReference>
<dbReference type="STRING" id="1641165.XM38_03170"/>
<dbReference type="InterPro" id="IPR001926">
    <property type="entry name" value="TrpB-like_PALP"/>
</dbReference>
<organism evidence="14 15">
    <name type="scientific">Halomicronema hongdechloris C2206</name>
    <dbReference type="NCBI Taxonomy" id="1641165"/>
    <lineage>
        <taxon>Bacteria</taxon>
        <taxon>Bacillati</taxon>
        <taxon>Cyanobacteriota</taxon>
        <taxon>Cyanophyceae</taxon>
        <taxon>Nodosilineales</taxon>
        <taxon>Nodosilineaceae</taxon>
        <taxon>Halomicronema</taxon>
    </lineage>
</organism>
<evidence type="ECO:0000256" key="5">
    <source>
        <dbReference type="ARBA" id="ARBA00011270"/>
    </source>
</evidence>
<dbReference type="FunFam" id="3.40.50.1100:FF:000001">
    <property type="entry name" value="Tryptophan synthase beta chain"/>
    <property type="match status" value="1"/>
</dbReference>
<evidence type="ECO:0000256" key="10">
    <source>
        <dbReference type="ARBA" id="ARBA00023239"/>
    </source>
</evidence>
<reference evidence="14 15" key="1">
    <citation type="journal article" date="2016" name="Biochim. Biophys. Acta">
        <title>Characterization of red-shifted phycobilisomes isolated from the chlorophyll f-containing cyanobacterium Halomicronema hongdechloris.</title>
        <authorList>
            <person name="Li Y."/>
            <person name="Lin Y."/>
            <person name="Garvey C.J."/>
            <person name="Birch D."/>
            <person name="Corkery R.W."/>
            <person name="Loughlin P.C."/>
            <person name="Scheer H."/>
            <person name="Willows R.D."/>
            <person name="Chen M."/>
        </authorList>
    </citation>
    <scope>NUCLEOTIDE SEQUENCE [LARGE SCALE GENOMIC DNA]</scope>
    <source>
        <strain evidence="14 15">C2206</strain>
    </source>
</reference>
<protein>
    <recommendedName>
        <fullName evidence="12">Tryptophan synthase beta chain</fullName>
        <ecNumber evidence="12">4.2.1.20</ecNumber>
    </recommendedName>
</protein>
<dbReference type="Proteomes" id="UP000191901">
    <property type="component" value="Chromosome"/>
</dbReference>
<dbReference type="InterPro" id="IPR006654">
    <property type="entry name" value="Trp_synth_beta"/>
</dbReference>
<comment type="function">
    <text evidence="2 12">The beta subunit is responsible for the synthesis of L-tryptophan from indole and L-serine.</text>
</comment>
<name>A0A1Z3HRF3_9CYAN</name>
<gene>
    <name evidence="12 14" type="primary">trpB</name>
    <name evidence="14" type="ORF">XM38_038510</name>
</gene>
<comment type="subunit">
    <text evidence="5 12">Tetramer of two alpha and two beta chains.</text>
</comment>
<dbReference type="Pfam" id="PF00291">
    <property type="entry name" value="PALP"/>
    <property type="match status" value="1"/>
</dbReference>
<evidence type="ECO:0000256" key="8">
    <source>
        <dbReference type="ARBA" id="ARBA00022898"/>
    </source>
</evidence>
<comment type="similarity">
    <text evidence="4 12">Belongs to the TrpB family.</text>
</comment>
<dbReference type="PIRSF" id="PIRSF001413">
    <property type="entry name" value="Trp_syn_beta"/>
    <property type="match status" value="1"/>
</dbReference>
<feature type="domain" description="Tryptophan synthase beta chain-like PALP" evidence="13">
    <location>
        <begin position="61"/>
        <end position="384"/>
    </location>
</feature>
<dbReference type="InterPro" id="IPR023026">
    <property type="entry name" value="Trp_synth_beta/beta-like"/>
</dbReference>
<dbReference type="UniPathway" id="UPA00035">
    <property type="reaction ID" value="UER00044"/>
</dbReference>
<keyword evidence="6 12" id="KW-0028">Amino-acid biosynthesis</keyword>
<evidence type="ECO:0000256" key="6">
    <source>
        <dbReference type="ARBA" id="ARBA00022605"/>
    </source>
</evidence>
<comment type="pathway">
    <text evidence="3 12">Amino-acid biosynthesis; L-tryptophan biosynthesis; L-tryptophan from chorismate: step 5/5.</text>
</comment>
<dbReference type="InterPro" id="IPR006653">
    <property type="entry name" value="Trp_synth_b_CS"/>
</dbReference>
<dbReference type="PANTHER" id="PTHR48077:SF3">
    <property type="entry name" value="TRYPTOPHAN SYNTHASE"/>
    <property type="match status" value="1"/>
</dbReference>
<evidence type="ECO:0000259" key="13">
    <source>
        <dbReference type="Pfam" id="PF00291"/>
    </source>
</evidence>
<comment type="catalytic activity">
    <reaction evidence="11 12">
        <text>(1S,2R)-1-C-(indol-3-yl)glycerol 3-phosphate + L-serine = D-glyceraldehyde 3-phosphate + L-tryptophan + H2O</text>
        <dbReference type="Rhea" id="RHEA:10532"/>
        <dbReference type="ChEBI" id="CHEBI:15377"/>
        <dbReference type="ChEBI" id="CHEBI:33384"/>
        <dbReference type="ChEBI" id="CHEBI:57912"/>
        <dbReference type="ChEBI" id="CHEBI:58866"/>
        <dbReference type="ChEBI" id="CHEBI:59776"/>
        <dbReference type="EC" id="4.2.1.20"/>
    </reaction>
</comment>
<evidence type="ECO:0000256" key="11">
    <source>
        <dbReference type="ARBA" id="ARBA00049047"/>
    </source>
</evidence>
<dbReference type="CDD" id="cd06446">
    <property type="entry name" value="Trp-synth_B"/>
    <property type="match status" value="1"/>
</dbReference>
<dbReference type="GO" id="GO:0005737">
    <property type="term" value="C:cytoplasm"/>
    <property type="evidence" value="ECO:0007669"/>
    <property type="project" value="TreeGrafter"/>
</dbReference>
<accession>A0A1Z3HRF3</accession>
<keyword evidence="9 12" id="KW-0057">Aromatic amino acid biosynthesis</keyword>
<dbReference type="InterPro" id="IPR036052">
    <property type="entry name" value="TrpB-like_PALP_sf"/>
</dbReference>
<dbReference type="RefSeq" id="WP_080805842.1">
    <property type="nucleotide sequence ID" value="NZ_CP021983.2"/>
</dbReference>
<dbReference type="NCBIfam" id="TIGR00263">
    <property type="entry name" value="trpB"/>
    <property type="match status" value="1"/>
</dbReference>
<keyword evidence="15" id="KW-1185">Reference proteome</keyword>
<dbReference type="PANTHER" id="PTHR48077">
    <property type="entry name" value="TRYPTOPHAN SYNTHASE-RELATED"/>
    <property type="match status" value="1"/>
</dbReference>
<dbReference type="HAMAP" id="MF_00133">
    <property type="entry name" value="Trp_synth_beta"/>
    <property type="match status" value="1"/>
</dbReference>
<dbReference type="OrthoDB" id="9766131at2"/>
<keyword evidence="7 12" id="KW-0822">Tryptophan biosynthesis</keyword>
<evidence type="ECO:0000313" key="15">
    <source>
        <dbReference type="Proteomes" id="UP000191901"/>
    </source>
</evidence>
<evidence type="ECO:0000256" key="7">
    <source>
        <dbReference type="ARBA" id="ARBA00022822"/>
    </source>
</evidence>
<dbReference type="EC" id="4.2.1.20" evidence="12"/>
<dbReference type="KEGG" id="hhg:XM38_038510"/>
<dbReference type="EMBL" id="CP021983">
    <property type="protein sequence ID" value="ASC72891.1"/>
    <property type="molecule type" value="Genomic_DNA"/>
</dbReference>
<feature type="modified residue" description="N6-(pyridoxal phosphate)lysine" evidence="12">
    <location>
        <position position="95"/>
    </location>
</feature>
<evidence type="ECO:0000313" key="14">
    <source>
        <dbReference type="EMBL" id="ASC72891.1"/>
    </source>
</evidence>
<evidence type="ECO:0000256" key="12">
    <source>
        <dbReference type="HAMAP-Rule" id="MF_00133"/>
    </source>
</evidence>
<dbReference type="AlphaFoldDB" id="A0A1Z3HRF3"/>
<proteinExistence type="inferred from homology"/>
<evidence type="ECO:0000256" key="9">
    <source>
        <dbReference type="ARBA" id="ARBA00023141"/>
    </source>
</evidence>
<keyword evidence="8 12" id="KW-0663">Pyridoxal phosphate</keyword>
<dbReference type="GO" id="GO:0004834">
    <property type="term" value="F:tryptophan synthase activity"/>
    <property type="evidence" value="ECO:0007669"/>
    <property type="project" value="UniProtKB-UniRule"/>
</dbReference>
<evidence type="ECO:0000256" key="4">
    <source>
        <dbReference type="ARBA" id="ARBA00009982"/>
    </source>
</evidence>
<dbReference type="Gene3D" id="3.40.50.1100">
    <property type="match status" value="2"/>
</dbReference>
<dbReference type="FunFam" id="3.40.50.1100:FF:000004">
    <property type="entry name" value="Tryptophan synthase beta chain"/>
    <property type="match status" value="1"/>
</dbReference>
<sequence length="400" mass="44203">MTEQQFNKLPDQNGYFGKYGGRFVPDTLMEPLIQLEKNYYSLKGDENFQRDLLHFQKTFIGRPTPLYFAENLSRKVGGAKIYFKREDLAHTGAHKINNAIGQILLAKYMGKKRIVAETGAGQHGVATAAASSVLVLDCLVYMGEKDMERQQPNVERMRLMGAEVQAVESGSRTLKDAVSEAMRDWVTNIDDTYYLLGSSLGPHPYPLIVRDFQKVIGIEARKQIMEVETQMPAEVIACLGGGSNAIGIFYGFMEDDVKLIGIEAGGSDISPGQHAARFSGGRIGIFQGMKTFVLQDQEGQIELTSSISAGLDYAGVGPEHANLLDKGRANYLYVNNVDAMEALKILCKEEGIIPALESAHAIAYVLKKAKEYDRSQSLIVNLSGRGDKDVSIIQDWKFKK</sequence>
<dbReference type="SUPFAM" id="SSF53686">
    <property type="entry name" value="Tryptophan synthase beta subunit-like PLP-dependent enzymes"/>
    <property type="match status" value="1"/>
</dbReference>
<evidence type="ECO:0000256" key="1">
    <source>
        <dbReference type="ARBA" id="ARBA00001933"/>
    </source>
</evidence>
<evidence type="ECO:0000256" key="2">
    <source>
        <dbReference type="ARBA" id="ARBA00002786"/>
    </source>
</evidence>
<comment type="cofactor">
    <cofactor evidence="1 12">
        <name>pyridoxal 5'-phosphate</name>
        <dbReference type="ChEBI" id="CHEBI:597326"/>
    </cofactor>
</comment>
<keyword evidence="10 12" id="KW-0456">Lyase</keyword>